<evidence type="ECO:0000313" key="3">
    <source>
        <dbReference type="Proteomes" id="UP001500466"/>
    </source>
</evidence>
<accession>A0ABP9HPS7</accession>
<feature type="compositionally biased region" description="Basic and acidic residues" evidence="1">
    <location>
        <begin position="11"/>
        <end position="20"/>
    </location>
</feature>
<dbReference type="EMBL" id="BAABHS010000017">
    <property type="protein sequence ID" value="GAA4975868.1"/>
    <property type="molecule type" value="Genomic_DNA"/>
</dbReference>
<organism evidence="2 3">
    <name type="scientific">Yinghuangia aomiensis</name>
    <dbReference type="NCBI Taxonomy" id="676205"/>
    <lineage>
        <taxon>Bacteria</taxon>
        <taxon>Bacillati</taxon>
        <taxon>Actinomycetota</taxon>
        <taxon>Actinomycetes</taxon>
        <taxon>Kitasatosporales</taxon>
        <taxon>Streptomycetaceae</taxon>
        <taxon>Yinghuangia</taxon>
    </lineage>
</organism>
<protein>
    <recommendedName>
        <fullName evidence="4">SMI1/KNR4 family protein</fullName>
    </recommendedName>
</protein>
<feature type="compositionally biased region" description="Pro residues" evidence="1">
    <location>
        <begin position="1"/>
        <end position="10"/>
    </location>
</feature>
<name>A0ABP9HPS7_9ACTN</name>
<evidence type="ECO:0000313" key="2">
    <source>
        <dbReference type="EMBL" id="GAA4975868.1"/>
    </source>
</evidence>
<gene>
    <name evidence="2" type="ORF">GCM10023205_48550</name>
</gene>
<proteinExistence type="predicted"/>
<comment type="caution">
    <text evidence="2">The sequence shown here is derived from an EMBL/GenBank/DDBJ whole genome shotgun (WGS) entry which is preliminary data.</text>
</comment>
<dbReference type="PANTHER" id="PTHR32011">
    <property type="entry name" value="OS08G0472400 PROTEIN"/>
    <property type="match status" value="1"/>
</dbReference>
<dbReference type="PANTHER" id="PTHR32011:SF2">
    <property type="entry name" value="OS08G0472400 PROTEIN"/>
    <property type="match status" value="1"/>
</dbReference>
<dbReference type="RefSeq" id="WP_345677753.1">
    <property type="nucleotide sequence ID" value="NZ_BAABHS010000017.1"/>
</dbReference>
<sequence>MTGTAPPPPDSSDRRPTGDSLRKLLDAGGVAYAPGLDPAELRAAEESYGFTFAPEHRLLLTAALPLGPGWPDWREGGPAALRMQLGLPAEGVVFDVENAGFWPIAWGAKPAQRKHVLKSARWHLAKAPRLVPVHGNCYLPGVADTWDQPVLAVRRSAVEVRGTSLADYLAREFGTAAATGSVEAAHVAFWSDLVDG</sequence>
<evidence type="ECO:0008006" key="4">
    <source>
        <dbReference type="Google" id="ProtNLM"/>
    </source>
</evidence>
<dbReference type="Proteomes" id="UP001500466">
    <property type="component" value="Unassembled WGS sequence"/>
</dbReference>
<reference evidence="3" key="1">
    <citation type="journal article" date="2019" name="Int. J. Syst. Evol. Microbiol.">
        <title>The Global Catalogue of Microorganisms (GCM) 10K type strain sequencing project: providing services to taxonomists for standard genome sequencing and annotation.</title>
        <authorList>
            <consortium name="The Broad Institute Genomics Platform"/>
            <consortium name="The Broad Institute Genome Sequencing Center for Infectious Disease"/>
            <person name="Wu L."/>
            <person name="Ma J."/>
        </authorList>
    </citation>
    <scope>NUCLEOTIDE SEQUENCE [LARGE SCALE GENOMIC DNA]</scope>
    <source>
        <strain evidence="3">JCM 17986</strain>
    </source>
</reference>
<keyword evidence="3" id="KW-1185">Reference proteome</keyword>
<feature type="region of interest" description="Disordered" evidence="1">
    <location>
        <begin position="1"/>
        <end position="20"/>
    </location>
</feature>
<evidence type="ECO:0000256" key="1">
    <source>
        <dbReference type="SAM" id="MobiDB-lite"/>
    </source>
</evidence>